<keyword evidence="2" id="KW-0732">Signal</keyword>
<dbReference type="InterPro" id="IPR000152">
    <property type="entry name" value="EGF-type_Asp/Asn_hydroxyl_site"/>
</dbReference>
<keyword evidence="3" id="KW-0677">Repeat</keyword>
<keyword evidence="9" id="KW-1185">Reference proteome</keyword>
<dbReference type="InterPro" id="IPR049883">
    <property type="entry name" value="NOTCH1_EGF-like"/>
</dbReference>
<reference evidence="8" key="2">
    <citation type="submission" date="2025-09" db="UniProtKB">
        <authorList>
            <consortium name="Ensembl"/>
        </authorList>
    </citation>
    <scope>IDENTIFICATION</scope>
</reference>
<dbReference type="Proteomes" id="UP000694551">
    <property type="component" value="Unplaced"/>
</dbReference>
<dbReference type="InterPro" id="IPR009030">
    <property type="entry name" value="Growth_fac_rcpt_cys_sf"/>
</dbReference>
<name>A0A8D0ESN9_STROC</name>
<accession>A0A8D0ESN9</accession>
<evidence type="ECO:0000313" key="9">
    <source>
        <dbReference type="Proteomes" id="UP000694551"/>
    </source>
</evidence>
<dbReference type="PROSITE" id="PS50026">
    <property type="entry name" value="EGF_3"/>
    <property type="match status" value="3"/>
</dbReference>
<comment type="caution">
    <text evidence="6">Lacks conserved residue(s) required for the propagation of feature annotation.</text>
</comment>
<dbReference type="SMART" id="SM00179">
    <property type="entry name" value="EGF_CA"/>
    <property type="match status" value="3"/>
</dbReference>
<proteinExistence type="predicted"/>
<evidence type="ECO:0000313" key="8">
    <source>
        <dbReference type="Ensembl" id="ENSSOCP00000006000.1"/>
    </source>
</evidence>
<dbReference type="FunFam" id="2.10.25.10:FF:000003">
    <property type="entry name" value="fibrillin-1 isoform X1"/>
    <property type="match status" value="2"/>
</dbReference>
<dbReference type="Gene3D" id="2.10.25.10">
    <property type="entry name" value="Laminin"/>
    <property type="match status" value="3"/>
</dbReference>
<evidence type="ECO:0000259" key="7">
    <source>
        <dbReference type="PROSITE" id="PS50026"/>
    </source>
</evidence>
<dbReference type="Pfam" id="PF07645">
    <property type="entry name" value="EGF_CA"/>
    <property type="match status" value="3"/>
</dbReference>
<dbReference type="PROSITE" id="PS00010">
    <property type="entry name" value="ASX_HYDROXYL"/>
    <property type="match status" value="3"/>
</dbReference>
<evidence type="ECO:0000256" key="3">
    <source>
        <dbReference type="ARBA" id="ARBA00022737"/>
    </source>
</evidence>
<feature type="domain" description="EGF-like" evidence="7">
    <location>
        <begin position="8"/>
        <end position="47"/>
    </location>
</feature>
<evidence type="ECO:0000256" key="2">
    <source>
        <dbReference type="ARBA" id="ARBA00022729"/>
    </source>
</evidence>
<protein>
    <recommendedName>
        <fullName evidence="7">EGF-like domain-containing protein</fullName>
    </recommendedName>
</protein>
<dbReference type="InterPro" id="IPR052235">
    <property type="entry name" value="Nephronectin_domain"/>
</dbReference>
<evidence type="ECO:0000256" key="4">
    <source>
        <dbReference type="ARBA" id="ARBA00023157"/>
    </source>
</evidence>
<dbReference type="FunFam" id="2.10.25.10:FF:000196">
    <property type="entry name" value="Fibrillin 2"/>
    <property type="match status" value="1"/>
</dbReference>
<evidence type="ECO:0000256" key="1">
    <source>
        <dbReference type="ARBA" id="ARBA00022536"/>
    </source>
</evidence>
<feature type="domain" description="EGF-like" evidence="7">
    <location>
        <begin position="49"/>
        <end position="91"/>
    </location>
</feature>
<dbReference type="InterPro" id="IPR000742">
    <property type="entry name" value="EGF"/>
</dbReference>
<dbReference type="SMART" id="SM00181">
    <property type="entry name" value="EGF"/>
    <property type="match status" value="3"/>
</dbReference>
<dbReference type="Ensembl" id="ENSSOCT00000006161.1">
    <property type="protein sequence ID" value="ENSSOCP00000006000.1"/>
    <property type="gene ID" value="ENSSOCG00000004623.1"/>
</dbReference>
<dbReference type="SUPFAM" id="SSF57196">
    <property type="entry name" value="EGF/Laminin"/>
    <property type="match status" value="1"/>
</dbReference>
<keyword evidence="5" id="KW-0325">Glycoprotein</keyword>
<dbReference type="PROSITE" id="PS01187">
    <property type="entry name" value="EGF_CA"/>
    <property type="match status" value="2"/>
</dbReference>
<sequence length="287" mass="31136">MALVSLLDVNECSENLGVCINGACINTDGSFRCECPFGVELSPLSCLPDINECSLNPLLCSRGMLCKNLIGTFMCICPPGMQRRPDGEGCTGTKDQAGRDSQWGWRTSSSRHCPCSFILCPSVKQLLPRVSHVSELPVWSTRCLHTQNLCSSLDPWVYTVPAQGDTALCHVSLLLSLSMPVSSCFALGYFWKGQHRTAQTYTVLGTAGMWSKPSSTPSPALFVVPSFLDENECRTKPGICPNGRCINTVGSYRCDCNEGFEVSPSGTECVGNDRVLMGLEQPLLSSR</sequence>
<dbReference type="PANTHER" id="PTHR24050">
    <property type="entry name" value="PA14 DOMAIN-CONTAINING PROTEIN"/>
    <property type="match status" value="1"/>
</dbReference>
<organism evidence="8 9">
    <name type="scientific">Strix occidentalis caurina</name>
    <name type="common">northern spotted owl</name>
    <dbReference type="NCBI Taxonomy" id="311401"/>
    <lineage>
        <taxon>Eukaryota</taxon>
        <taxon>Metazoa</taxon>
        <taxon>Chordata</taxon>
        <taxon>Craniata</taxon>
        <taxon>Vertebrata</taxon>
        <taxon>Euteleostomi</taxon>
        <taxon>Archelosauria</taxon>
        <taxon>Archosauria</taxon>
        <taxon>Dinosauria</taxon>
        <taxon>Saurischia</taxon>
        <taxon>Theropoda</taxon>
        <taxon>Coelurosauria</taxon>
        <taxon>Aves</taxon>
        <taxon>Neognathae</taxon>
        <taxon>Neoaves</taxon>
        <taxon>Telluraves</taxon>
        <taxon>Strigiformes</taxon>
        <taxon>Strigidae</taxon>
        <taxon>Strix</taxon>
    </lineage>
</organism>
<dbReference type="InterPro" id="IPR001881">
    <property type="entry name" value="EGF-like_Ca-bd_dom"/>
</dbReference>
<feature type="domain" description="EGF-like" evidence="7">
    <location>
        <begin position="229"/>
        <end position="270"/>
    </location>
</feature>
<dbReference type="InterPro" id="IPR018097">
    <property type="entry name" value="EGF_Ca-bd_CS"/>
</dbReference>
<dbReference type="PROSITE" id="PS01186">
    <property type="entry name" value="EGF_2"/>
    <property type="match status" value="1"/>
</dbReference>
<keyword evidence="1 6" id="KW-0245">EGF-like domain</keyword>
<dbReference type="SUPFAM" id="SSF57184">
    <property type="entry name" value="Growth factor receptor domain"/>
    <property type="match status" value="1"/>
</dbReference>
<evidence type="ECO:0000256" key="5">
    <source>
        <dbReference type="ARBA" id="ARBA00023180"/>
    </source>
</evidence>
<dbReference type="GO" id="GO:0005509">
    <property type="term" value="F:calcium ion binding"/>
    <property type="evidence" value="ECO:0007669"/>
    <property type="project" value="InterPro"/>
</dbReference>
<dbReference type="CDD" id="cd00054">
    <property type="entry name" value="EGF_CA"/>
    <property type="match status" value="3"/>
</dbReference>
<reference evidence="8" key="1">
    <citation type="submission" date="2025-08" db="UniProtKB">
        <authorList>
            <consortium name="Ensembl"/>
        </authorList>
    </citation>
    <scope>IDENTIFICATION</scope>
</reference>
<dbReference type="PANTHER" id="PTHR24050:SF28">
    <property type="entry name" value="UROMODULIN-LIKE"/>
    <property type="match status" value="1"/>
</dbReference>
<dbReference type="AlphaFoldDB" id="A0A8D0ESN9"/>
<evidence type="ECO:0000256" key="6">
    <source>
        <dbReference type="PROSITE-ProRule" id="PRU00076"/>
    </source>
</evidence>
<keyword evidence="4" id="KW-1015">Disulfide bond</keyword>